<evidence type="ECO:0000313" key="3">
    <source>
        <dbReference type="EMBL" id="RDX60508.1"/>
    </source>
</evidence>
<dbReference type="AlphaFoldDB" id="A0A371E3A9"/>
<feature type="compositionally biased region" description="Basic and acidic residues" evidence="1">
    <location>
        <begin position="214"/>
        <end position="229"/>
    </location>
</feature>
<feature type="non-terminal residue" evidence="3">
    <location>
        <position position="1"/>
    </location>
</feature>
<reference evidence="3" key="1">
    <citation type="submission" date="2018-05" db="EMBL/GenBank/DDBJ databases">
        <title>Draft genome of Mucuna pruriens seed.</title>
        <authorList>
            <person name="Nnadi N.E."/>
            <person name="Vos R."/>
            <person name="Hasami M.H."/>
            <person name="Devisetty U.K."/>
            <person name="Aguiy J.C."/>
        </authorList>
    </citation>
    <scope>NUCLEOTIDE SEQUENCE [LARGE SCALE GENOMIC DNA]</scope>
    <source>
        <strain evidence="3">JCA_2017</strain>
    </source>
</reference>
<proteinExistence type="predicted"/>
<evidence type="ECO:0000259" key="2">
    <source>
        <dbReference type="Pfam" id="PF07727"/>
    </source>
</evidence>
<feature type="domain" description="Reverse transcriptase Ty1/copia-type" evidence="2">
    <location>
        <begin position="55"/>
        <end position="196"/>
    </location>
</feature>
<organism evidence="3 4">
    <name type="scientific">Mucuna pruriens</name>
    <name type="common">Velvet bean</name>
    <name type="synonym">Dolichos pruriens</name>
    <dbReference type="NCBI Taxonomy" id="157652"/>
    <lineage>
        <taxon>Eukaryota</taxon>
        <taxon>Viridiplantae</taxon>
        <taxon>Streptophyta</taxon>
        <taxon>Embryophyta</taxon>
        <taxon>Tracheophyta</taxon>
        <taxon>Spermatophyta</taxon>
        <taxon>Magnoliopsida</taxon>
        <taxon>eudicotyledons</taxon>
        <taxon>Gunneridae</taxon>
        <taxon>Pentapetalae</taxon>
        <taxon>rosids</taxon>
        <taxon>fabids</taxon>
        <taxon>Fabales</taxon>
        <taxon>Fabaceae</taxon>
        <taxon>Papilionoideae</taxon>
        <taxon>50 kb inversion clade</taxon>
        <taxon>NPAAA clade</taxon>
        <taxon>indigoferoid/millettioid clade</taxon>
        <taxon>Phaseoleae</taxon>
        <taxon>Mucuna</taxon>
    </lineage>
</organism>
<dbReference type="InterPro" id="IPR013103">
    <property type="entry name" value="RVT_2"/>
</dbReference>
<protein>
    <recommendedName>
        <fullName evidence="2">Reverse transcriptase Ty1/copia-type domain-containing protein</fullName>
    </recommendedName>
</protein>
<evidence type="ECO:0000313" key="4">
    <source>
        <dbReference type="Proteomes" id="UP000257109"/>
    </source>
</evidence>
<dbReference type="STRING" id="157652.A0A371E3A9"/>
<dbReference type="Pfam" id="PF07727">
    <property type="entry name" value="RVT_2"/>
    <property type="match status" value="1"/>
</dbReference>
<feature type="region of interest" description="Disordered" evidence="1">
    <location>
        <begin position="208"/>
        <end position="229"/>
    </location>
</feature>
<name>A0A371E3A9_MUCPR</name>
<dbReference type="OrthoDB" id="1645289at2759"/>
<accession>A0A371E3A9</accession>
<evidence type="ECO:0000256" key="1">
    <source>
        <dbReference type="SAM" id="MobiDB-lite"/>
    </source>
</evidence>
<gene>
    <name evidence="3" type="ORF">CR513_61344</name>
</gene>
<dbReference type="EMBL" id="QJKJ01016819">
    <property type="protein sequence ID" value="RDX60508.1"/>
    <property type="molecule type" value="Genomic_DNA"/>
</dbReference>
<comment type="caution">
    <text evidence="3">The sequence shown here is derived from an EMBL/GenBank/DDBJ whole genome shotgun (WGS) entry which is preliminary data.</text>
</comment>
<dbReference type="Proteomes" id="UP000257109">
    <property type="component" value="Unassembled WGS sequence"/>
</dbReference>
<sequence length="320" mass="37939">MQFQMRDIVELLEGVKLIGCKWYLKPRRNKDNIKRYKTRTLLKRKTLTTKKHFLRLHQMDIKTAFLNGDIDKKRFIWCNLKTVSDDSKFMAFHQWYHKFHQIITSYGFEINVINDCVYYKFNGSKYIFLVLYVNHILLASSNIGLLHETKRFLMKNFEMKDLGETSFVLGIHILTLFLRLSQENYINKVLDRFDMKYSKLGDMNLDSIQEDKEEEQKDRDNQTPKDPIMRGRLRKLQEQVLQKIKGLRPKPKPNPTPTIYIGSASPGDTLIAKGDKYGLNQWPNNDFEKNEKQNIQYASTMGSHWKAVKYVMCYLKRTNG</sequence>
<keyword evidence="4" id="KW-1185">Reference proteome</keyword>